<organism evidence="1 2">
    <name type="scientific">Leifsonia aquatica ATCC 14665</name>
    <dbReference type="NCBI Taxonomy" id="1358026"/>
    <lineage>
        <taxon>Bacteria</taxon>
        <taxon>Bacillati</taxon>
        <taxon>Actinomycetota</taxon>
        <taxon>Actinomycetes</taxon>
        <taxon>Micrococcales</taxon>
        <taxon>Microbacteriaceae</taxon>
        <taxon>Leifsonia</taxon>
    </lineage>
</organism>
<evidence type="ECO:0000313" key="2">
    <source>
        <dbReference type="Proteomes" id="UP000016605"/>
    </source>
</evidence>
<dbReference type="AlphaFoldDB" id="U2T4D0"/>
<feature type="non-terminal residue" evidence="1">
    <location>
        <position position="80"/>
    </location>
</feature>
<accession>U2T4D0</accession>
<reference evidence="1 2" key="1">
    <citation type="submission" date="2013-08" db="EMBL/GenBank/DDBJ databases">
        <authorList>
            <person name="Weinstock G."/>
            <person name="Sodergren E."/>
            <person name="Wylie T."/>
            <person name="Fulton L."/>
            <person name="Fulton R."/>
            <person name="Fronick C."/>
            <person name="O'Laughlin M."/>
            <person name="Godfrey J."/>
            <person name="Miner T."/>
            <person name="Herter B."/>
            <person name="Appelbaum E."/>
            <person name="Cordes M."/>
            <person name="Lek S."/>
            <person name="Wollam A."/>
            <person name="Pepin K.H."/>
            <person name="Palsikar V.B."/>
            <person name="Mitreva M."/>
            <person name="Wilson R.K."/>
        </authorList>
    </citation>
    <scope>NUCLEOTIDE SEQUENCE [LARGE SCALE GENOMIC DNA]</scope>
    <source>
        <strain evidence="1 2">ATCC 14665</strain>
    </source>
</reference>
<name>U2T4D0_LEIAQ</name>
<dbReference type="EMBL" id="AWVQ01000143">
    <property type="protein sequence ID" value="ERK72348.1"/>
    <property type="molecule type" value="Genomic_DNA"/>
</dbReference>
<protein>
    <submittedName>
        <fullName evidence="1">Uncharacterized protein</fullName>
    </submittedName>
</protein>
<sequence length="80" mass="8384">MNDQLDLAALFAHPANGGLRPIAAADPSVVWRELVVASTESELAADGGGALAVLTVAPPATPWQQDALVRRVRDHGYRGL</sequence>
<evidence type="ECO:0000313" key="1">
    <source>
        <dbReference type="EMBL" id="ERK72348.1"/>
    </source>
</evidence>
<gene>
    <name evidence="1" type="ORF">N136_01294</name>
</gene>
<proteinExistence type="predicted"/>
<dbReference type="Proteomes" id="UP000016605">
    <property type="component" value="Unassembled WGS sequence"/>
</dbReference>
<comment type="caution">
    <text evidence="1">The sequence shown here is derived from an EMBL/GenBank/DDBJ whole genome shotgun (WGS) entry which is preliminary data.</text>
</comment>
<dbReference type="HOGENOM" id="CLU_2611672_0_0_11"/>